<organism evidence="3 4">
    <name type="scientific">Dolichospermum compactum NIES-806</name>
    <dbReference type="NCBI Taxonomy" id="1973481"/>
    <lineage>
        <taxon>Bacteria</taxon>
        <taxon>Bacillati</taxon>
        <taxon>Cyanobacteriota</taxon>
        <taxon>Cyanophyceae</taxon>
        <taxon>Nostocales</taxon>
        <taxon>Aphanizomenonaceae</taxon>
        <taxon>Dolichospermum</taxon>
        <taxon>Dolichospermum compactum</taxon>
    </lineage>
</organism>
<dbReference type="InterPro" id="IPR007893">
    <property type="entry name" value="Spore_coat_U/FanG"/>
</dbReference>
<reference evidence="3 4" key="1">
    <citation type="submission" date="2017-06" db="EMBL/GenBank/DDBJ databases">
        <title>Genome sequencing of cyanobaciteial culture collection at National Institute for Environmental Studies (NIES).</title>
        <authorList>
            <person name="Hirose Y."/>
            <person name="Shimura Y."/>
            <person name="Fujisawa T."/>
            <person name="Nakamura Y."/>
            <person name="Kawachi M."/>
        </authorList>
    </citation>
    <scope>NUCLEOTIDE SEQUENCE [LARGE SCALE GENOMIC DNA]</scope>
    <source>
        <strain evidence="3 4">NIES-806</strain>
    </source>
</reference>
<gene>
    <name evidence="3" type="ORF">NIES806_41310</name>
</gene>
<evidence type="ECO:0000256" key="1">
    <source>
        <dbReference type="SAM" id="SignalP"/>
    </source>
</evidence>
<feature type="domain" description="Spore coat protein U/FanG" evidence="2">
    <location>
        <begin position="27"/>
        <end position="167"/>
    </location>
</feature>
<sequence length="170" mass="17807">MIRRFALASAILITAGYAAPAMAGTATSNITVSTTVIHSCSISTTPLAFGDYDPIVTHANTHLDATATVTTTCSNGGGTYIRLGQGANPTTGSTNVSPERRLKSSTNEYINYNIYQNSGRTTNWGNTLDTSPNPMGNGSAQVTTIYGRIPAGQTADDTTYSDTVVATVEW</sequence>
<protein>
    <recommendedName>
        <fullName evidence="2">Spore coat protein U/FanG domain-containing protein</fullName>
    </recommendedName>
</protein>
<feature type="chain" id="PRO_5013165180" description="Spore coat protein U/FanG domain-containing protein" evidence="1">
    <location>
        <begin position="24"/>
        <end position="170"/>
    </location>
</feature>
<evidence type="ECO:0000259" key="2">
    <source>
        <dbReference type="Pfam" id="PF05229"/>
    </source>
</evidence>
<dbReference type="PANTHER" id="PTHR37089">
    <property type="entry name" value="PROTEIN U-RELATED"/>
    <property type="match status" value="1"/>
</dbReference>
<dbReference type="PANTHER" id="PTHR37089:SF3">
    <property type="entry name" value="EXPORTED PROTEIN"/>
    <property type="match status" value="1"/>
</dbReference>
<dbReference type="RefSeq" id="WP_096670169.1">
    <property type="nucleotide sequence ID" value="NZ_AP018316.1"/>
</dbReference>
<dbReference type="KEGG" id="dcm:NIES806_41310"/>
<proteinExistence type="predicted"/>
<dbReference type="InterPro" id="IPR053167">
    <property type="entry name" value="Spore_coat_component"/>
</dbReference>
<dbReference type="AlphaFoldDB" id="A0A1Z4V9A9"/>
<dbReference type="EMBL" id="AP018316">
    <property type="protein sequence ID" value="BAZ87899.1"/>
    <property type="molecule type" value="Genomic_DNA"/>
</dbReference>
<dbReference type="Pfam" id="PF05229">
    <property type="entry name" value="SCPU"/>
    <property type="match status" value="1"/>
</dbReference>
<name>A0A1Z4V9A9_9CYAN</name>
<feature type="signal peptide" evidence="1">
    <location>
        <begin position="1"/>
        <end position="23"/>
    </location>
</feature>
<dbReference type="Proteomes" id="UP000218702">
    <property type="component" value="Chromosome"/>
</dbReference>
<evidence type="ECO:0000313" key="3">
    <source>
        <dbReference type="EMBL" id="BAZ87899.1"/>
    </source>
</evidence>
<dbReference type="SMART" id="SM00972">
    <property type="entry name" value="SCPU"/>
    <property type="match status" value="1"/>
</dbReference>
<accession>A0A1Z4V9A9</accession>
<keyword evidence="4" id="KW-1185">Reference proteome</keyword>
<dbReference type="OrthoDB" id="8588792at2"/>
<keyword evidence="1" id="KW-0732">Signal</keyword>
<evidence type="ECO:0000313" key="4">
    <source>
        <dbReference type="Proteomes" id="UP000218702"/>
    </source>
</evidence>